<evidence type="ECO:0000259" key="4">
    <source>
        <dbReference type="PROSITE" id="PS50043"/>
    </source>
</evidence>
<dbReference type="InterPro" id="IPR016032">
    <property type="entry name" value="Sig_transdc_resp-reg_C-effctor"/>
</dbReference>
<organism evidence="5 6">
    <name type="scientific">Fodinibacter luteus</name>
    <dbReference type="NCBI Taxonomy" id="552064"/>
    <lineage>
        <taxon>Bacteria</taxon>
        <taxon>Bacillati</taxon>
        <taxon>Actinomycetota</taxon>
        <taxon>Actinomycetes</taxon>
        <taxon>Micrococcales</taxon>
        <taxon>Intrasporangiaceae</taxon>
        <taxon>Fodinibacter (ex Wang et al. 2009)</taxon>
    </lineage>
</organism>
<dbReference type="Pfam" id="PF00196">
    <property type="entry name" value="GerE"/>
    <property type="match status" value="1"/>
</dbReference>
<evidence type="ECO:0000256" key="1">
    <source>
        <dbReference type="ARBA" id="ARBA00023015"/>
    </source>
</evidence>
<dbReference type="InterPro" id="IPR036388">
    <property type="entry name" value="WH-like_DNA-bd_sf"/>
</dbReference>
<dbReference type="RefSeq" id="WP_345207169.1">
    <property type="nucleotide sequence ID" value="NZ_BAABGM010000017.1"/>
</dbReference>
<dbReference type="Proteomes" id="UP001500945">
    <property type="component" value="Unassembled WGS sequence"/>
</dbReference>
<keyword evidence="3" id="KW-0804">Transcription</keyword>
<proteinExistence type="predicted"/>
<evidence type="ECO:0000256" key="3">
    <source>
        <dbReference type="ARBA" id="ARBA00023163"/>
    </source>
</evidence>
<feature type="domain" description="HTH luxR-type" evidence="4">
    <location>
        <begin position="22"/>
        <end position="87"/>
    </location>
</feature>
<dbReference type="InterPro" id="IPR000792">
    <property type="entry name" value="Tscrpt_reg_LuxR_C"/>
</dbReference>
<protein>
    <recommendedName>
        <fullName evidence="4">HTH luxR-type domain-containing protein</fullName>
    </recommendedName>
</protein>
<comment type="caution">
    <text evidence="5">The sequence shown here is derived from an EMBL/GenBank/DDBJ whole genome shotgun (WGS) entry which is preliminary data.</text>
</comment>
<evidence type="ECO:0000313" key="6">
    <source>
        <dbReference type="Proteomes" id="UP001500945"/>
    </source>
</evidence>
<dbReference type="Gene3D" id="1.10.10.10">
    <property type="entry name" value="Winged helix-like DNA-binding domain superfamily/Winged helix DNA-binding domain"/>
    <property type="match status" value="1"/>
</dbReference>
<dbReference type="PROSITE" id="PS50043">
    <property type="entry name" value="HTH_LUXR_2"/>
    <property type="match status" value="1"/>
</dbReference>
<dbReference type="PANTHER" id="PTHR44688:SF16">
    <property type="entry name" value="DNA-BINDING TRANSCRIPTIONAL ACTIVATOR DEVR_DOSR"/>
    <property type="match status" value="1"/>
</dbReference>
<name>A0ABP8KLN6_9MICO</name>
<keyword evidence="6" id="KW-1185">Reference proteome</keyword>
<accession>A0ABP8KLN6</accession>
<dbReference type="PANTHER" id="PTHR44688">
    <property type="entry name" value="DNA-BINDING TRANSCRIPTIONAL ACTIVATOR DEVR_DOSR"/>
    <property type="match status" value="1"/>
</dbReference>
<reference evidence="6" key="1">
    <citation type="journal article" date="2019" name="Int. J. Syst. Evol. Microbiol.">
        <title>The Global Catalogue of Microorganisms (GCM) 10K type strain sequencing project: providing services to taxonomists for standard genome sequencing and annotation.</title>
        <authorList>
            <consortium name="The Broad Institute Genomics Platform"/>
            <consortium name="The Broad Institute Genome Sequencing Center for Infectious Disease"/>
            <person name="Wu L."/>
            <person name="Ma J."/>
        </authorList>
    </citation>
    <scope>NUCLEOTIDE SEQUENCE [LARGE SCALE GENOMIC DNA]</scope>
    <source>
        <strain evidence="6">JCM 17809</strain>
    </source>
</reference>
<dbReference type="CDD" id="cd06170">
    <property type="entry name" value="LuxR_C_like"/>
    <property type="match status" value="1"/>
</dbReference>
<dbReference type="EMBL" id="BAABGM010000017">
    <property type="protein sequence ID" value="GAA4409640.1"/>
    <property type="molecule type" value="Genomic_DNA"/>
</dbReference>
<keyword evidence="1" id="KW-0805">Transcription regulation</keyword>
<dbReference type="PRINTS" id="PR00038">
    <property type="entry name" value="HTHLUXR"/>
</dbReference>
<keyword evidence="2" id="KW-0238">DNA-binding</keyword>
<dbReference type="PROSITE" id="PS00622">
    <property type="entry name" value="HTH_LUXR_1"/>
    <property type="match status" value="1"/>
</dbReference>
<dbReference type="SUPFAM" id="SSF46894">
    <property type="entry name" value="C-terminal effector domain of the bipartite response regulators"/>
    <property type="match status" value="1"/>
</dbReference>
<dbReference type="SMART" id="SM00421">
    <property type="entry name" value="HTH_LUXR"/>
    <property type="match status" value="1"/>
</dbReference>
<evidence type="ECO:0000313" key="5">
    <source>
        <dbReference type="EMBL" id="GAA4409640.1"/>
    </source>
</evidence>
<sequence length="97" mass="10643">MFSPAIADRLGAWFGGLAAQSGRELFPQLTDREREVLDLLARGYDNRRIAKALFLSDKTIRNHVPSVLTKLGAADRADAVQRARRAGLGADDPRLTP</sequence>
<gene>
    <name evidence="5" type="ORF">GCM10023168_28550</name>
</gene>
<evidence type="ECO:0000256" key="2">
    <source>
        <dbReference type="ARBA" id="ARBA00023125"/>
    </source>
</evidence>